<keyword evidence="1" id="KW-0472">Membrane</keyword>
<sequence>MKPDRNPGILGLITLTDLLHILLAALAFIAPLLFAWLLIDRSARSKQRSDASKDIQEP</sequence>
<evidence type="ECO:0000256" key="1">
    <source>
        <dbReference type="SAM" id="Phobius"/>
    </source>
</evidence>
<gene>
    <name evidence="2" type="ORF">ABIE13_003843</name>
</gene>
<accession>A0ABV2QDU2</accession>
<comment type="caution">
    <text evidence="2">The sequence shown here is derived from an EMBL/GenBank/DDBJ whole genome shotgun (WGS) entry which is preliminary data.</text>
</comment>
<keyword evidence="1" id="KW-0812">Transmembrane</keyword>
<feature type="transmembrane region" description="Helical" evidence="1">
    <location>
        <begin position="20"/>
        <end position="39"/>
    </location>
</feature>
<keyword evidence="3" id="KW-1185">Reference proteome</keyword>
<proteinExistence type="predicted"/>
<protein>
    <submittedName>
        <fullName evidence="2">Uncharacterized protein</fullName>
    </submittedName>
</protein>
<evidence type="ECO:0000313" key="2">
    <source>
        <dbReference type="EMBL" id="MET4578727.1"/>
    </source>
</evidence>
<organism evidence="2 3">
    <name type="scientific">Ottowia thiooxydans</name>
    <dbReference type="NCBI Taxonomy" id="219182"/>
    <lineage>
        <taxon>Bacteria</taxon>
        <taxon>Pseudomonadati</taxon>
        <taxon>Pseudomonadota</taxon>
        <taxon>Betaproteobacteria</taxon>
        <taxon>Burkholderiales</taxon>
        <taxon>Comamonadaceae</taxon>
        <taxon>Ottowia</taxon>
    </lineage>
</organism>
<reference evidence="2 3" key="1">
    <citation type="submission" date="2024-06" db="EMBL/GenBank/DDBJ databases">
        <title>Sorghum-associated microbial communities from plants grown in Nebraska, USA.</title>
        <authorList>
            <person name="Schachtman D."/>
        </authorList>
    </citation>
    <scope>NUCLEOTIDE SEQUENCE [LARGE SCALE GENOMIC DNA]</scope>
    <source>
        <strain evidence="2 3">2709</strain>
    </source>
</reference>
<dbReference type="Proteomes" id="UP001549320">
    <property type="component" value="Unassembled WGS sequence"/>
</dbReference>
<evidence type="ECO:0000313" key="3">
    <source>
        <dbReference type="Proteomes" id="UP001549320"/>
    </source>
</evidence>
<keyword evidence="1" id="KW-1133">Transmembrane helix</keyword>
<dbReference type="EMBL" id="JBEPSH010000007">
    <property type="protein sequence ID" value="MET4578727.1"/>
    <property type="molecule type" value="Genomic_DNA"/>
</dbReference>
<name>A0ABV2QDU2_9BURK</name>